<dbReference type="InterPro" id="IPR024474">
    <property type="entry name" value="Znf_dom_IS66"/>
</dbReference>
<sequence>MVVDIDDHACSCCGDALHRIGEDASERLDIVPAHFRMLVVRRPKYACRTCENVVQTPAPVIEGLPTVATLAQVLVSKYADHLPLYRQAQI</sequence>
<keyword evidence="4" id="KW-1185">Reference proteome</keyword>
<dbReference type="InterPro" id="IPR052344">
    <property type="entry name" value="Transposase-related"/>
</dbReference>
<dbReference type="PANTHER" id="PTHR33678">
    <property type="entry name" value="BLL1576 PROTEIN"/>
    <property type="match status" value="1"/>
</dbReference>
<protein>
    <submittedName>
        <fullName evidence="3">Uncharacterized protein</fullName>
    </submittedName>
</protein>
<evidence type="ECO:0000313" key="4">
    <source>
        <dbReference type="Proteomes" id="UP000052023"/>
    </source>
</evidence>
<accession>A0A0R3N7D4</accession>
<dbReference type="AlphaFoldDB" id="A0A0R3N7D4"/>
<organism evidence="3 4">
    <name type="scientific">Bradyrhizobium retamae</name>
    <dbReference type="NCBI Taxonomy" id="1300035"/>
    <lineage>
        <taxon>Bacteria</taxon>
        <taxon>Pseudomonadati</taxon>
        <taxon>Pseudomonadota</taxon>
        <taxon>Alphaproteobacteria</taxon>
        <taxon>Hyphomicrobiales</taxon>
        <taxon>Nitrobacteraceae</taxon>
        <taxon>Bradyrhizobium</taxon>
    </lineage>
</organism>
<evidence type="ECO:0000259" key="1">
    <source>
        <dbReference type="Pfam" id="PF03050"/>
    </source>
</evidence>
<feature type="domain" description="Transposase IS66 central" evidence="1">
    <location>
        <begin position="63"/>
        <end position="90"/>
    </location>
</feature>
<feature type="domain" description="Transposase IS66 zinc-finger binding" evidence="2">
    <location>
        <begin position="9"/>
        <end position="51"/>
    </location>
</feature>
<dbReference type="EMBL" id="LLYA01000106">
    <property type="protein sequence ID" value="KRR28091.1"/>
    <property type="molecule type" value="Genomic_DNA"/>
</dbReference>
<dbReference type="Proteomes" id="UP000052023">
    <property type="component" value="Unassembled WGS sequence"/>
</dbReference>
<gene>
    <name evidence="3" type="ORF">CQ13_39680</name>
</gene>
<dbReference type="Pfam" id="PF03050">
    <property type="entry name" value="DDE_Tnp_IS66"/>
    <property type="match status" value="1"/>
</dbReference>
<reference evidence="3 4" key="1">
    <citation type="submission" date="2014-03" db="EMBL/GenBank/DDBJ databases">
        <title>Bradyrhizobium valentinum sp. nov., isolated from effective nodules of Lupinus mariae-josephae, a lupine endemic of basic-lime soils in Eastern Spain.</title>
        <authorList>
            <person name="Duran D."/>
            <person name="Rey L."/>
            <person name="Navarro A."/>
            <person name="Busquets A."/>
            <person name="Imperial J."/>
            <person name="Ruiz-Argueso T."/>
        </authorList>
    </citation>
    <scope>NUCLEOTIDE SEQUENCE [LARGE SCALE GENOMIC DNA]</scope>
    <source>
        <strain evidence="3 4">Ro19</strain>
    </source>
</reference>
<proteinExistence type="predicted"/>
<evidence type="ECO:0000259" key="2">
    <source>
        <dbReference type="Pfam" id="PF13005"/>
    </source>
</evidence>
<dbReference type="Pfam" id="PF13005">
    <property type="entry name" value="zf-IS66"/>
    <property type="match status" value="1"/>
</dbReference>
<dbReference type="OrthoDB" id="9800877at2"/>
<comment type="caution">
    <text evidence="3">The sequence shown here is derived from an EMBL/GenBank/DDBJ whole genome shotgun (WGS) entry which is preliminary data.</text>
</comment>
<name>A0A0R3N7D4_9BRAD</name>
<evidence type="ECO:0000313" key="3">
    <source>
        <dbReference type="EMBL" id="KRR28091.1"/>
    </source>
</evidence>
<dbReference type="InterPro" id="IPR004291">
    <property type="entry name" value="Transposase_IS66_central"/>
</dbReference>
<dbReference type="PANTHER" id="PTHR33678:SF1">
    <property type="entry name" value="BLL1576 PROTEIN"/>
    <property type="match status" value="1"/>
</dbReference>